<dbReference type="EMBL" id="JQBR01000002">
    <property type="protein sequence ID" value="KRN67159.1"/>
    <property type="molecule type" value="Genomic_DNA"/>
</dbReference>
<keyword evidence="3" id="KW-1185">Reference proteome</keyword>
<evidence type="ECO:0000313" key="3">
    <source>
        <dbReference type="Proteomes" id="UP000051568"/>
    </source>
</evidence>
<dbReference type="RefSeq" id="WP_057748741.1">
    <property type="nucleotide sequence ID" value="NZ_BJVH01000003.1"/>
</dbReference>
<accession>A0A0R2IYT0</accession>
<gene>
    <name evidence="2" type="ORF">IV80_GL000689</name>
</gene>
<evidence type="ECO:0000256" key="1">
    <source>
        <dbReference type="SAM" id="Coils"/>
    </source>
</evidence>
<dbReference type="PATRIC" id="fig|319652.3.peg.697"/>
<reference evidence="2 3" key="1">
    <citation type="journal article" date="2015" name="Genome Announc.">
        <title>Expanding the biotechnology potential of lactobacilli through comparative genomics of 213 strains and associated genera.</title>
        <authorList>
            <person name="Sun Z."/>
            <person name="Harris H.M."/>
            <person name="McCann A."/>
            <person name="Guo C."/>
            <person name="Argimon S."/>
            <person name="Zhang W."/>
            <person name="Yang X."/>
            <person name="Jeffery I.B."/>
            <person name="Cooney J.C."/>
            <person name="Kagawa T.F."/>
            <person name="Liu W."/>
            <person name="Song Y."/>
            <person name="Salvetti E."/>
            <person name="Wrobel A."/>
            <person name="Rasinkangas P."/>
            <person name="Parkhill J."/>
            <person name="Rea M.C."/>
            <person name="O'Sullivan O."/>
            <person name="Ritari J."/>
            <person name="Douillard F.P."/>
            <person name="Paul Ross R."/>
            <person name="Yang R."/>
            <person name="Briner A.E."/>
            <person name="Felis G.E."/>
            <person name="de Vos W.M."/>
            <person name="Barrangou R."/>
            <person name="Klaenhammer T.R."/>
            <person name="Caufield P.W."/>
            <person name="Cui Y."/>
            <person name="Zhang H."/>
            <person name="O'Toole P.W."/>
        </authorList>
    </citation>
    <scope>NUCLEOTIDE SEQUENCE [LARGE SCALE GENOMIC DNA]</scope>
    <source>
        <strain evidence="2 3">DSM 17757</strain>
    </source>
</reference>
<proteinExistence type="predicted"/>
<feature type="coiled-coil region" evidence="1">
    <location>
        <begin position="10"/>
        <end position="110"/>
    </location>
</feature>
<dbReference type="AlphaFoldDB" id="A0A0R2IYT0"/>
<comment type="caution">
    <text evidence="2">The sequence shown here is derived from an EMBL/GenBank/DDBJ whole genome shotgun (WGS) entry which is preliminary data.</text>
</comment>
<dbReference type="Proteomes" id="UP000051568">
    <property type="component" value="Unassembled WGS sequence"/>
</dbReference>
<keyword evidence="1" id="KW-0175">Coiled coil</keyword>
<name>A0A0R2IYT0_9LACO</name>
<dbReference type="OrthoDB" id="2249036at2"/>
<organism evidence="2 3">
    <name type="scientific">Pediococcus cellicola</name>
    <dbReference type="NCBI Taxonomy" id="319652"/>
    <lineage>
        <taxon>Bacteria</taxon>
        <taxon>Bacillati</taxon>
        <taxon>Bacillota</taxon>
        <taxon>Bacilli</taxon>
        <taxon>Lactobacillales</taxon>
        <taxon>Lactobacillaceae</taxon>
        <taxon>Pediococcus</taxon>
    </lineage>
</organism>
<protein>
    <submittedName>
        <fullName evidence="2">Uncharacterized protein</fullName>
    </submittedName>
</protein>
<evidence type="ECO:0000313" key="2">
    <source>
        <dbReference type="EMBL" id="KRN67159.1"/>
    </source>
</evidence>
<sequence length="129" mass="14957">MSEAHTSPKNDELVKKNEALEAEIIKKTQIINNLYARFEVLTRQETQLSKKISQATKEYEQASADLAAKKLELQNKNLDPQQYVQLQQQIVQLNADKQALLQDYQELRDRPLGQRISNKLPARHYVPKD</sequence>